<dbReference type="GO" id="GO:0003700">
    <property type="term" value="F:DNA-binding transcription factor activity"/>
    <property type="evidence" value="ECO:0007669"/>
    <property type="project" value="InterPro"/>
</dbReference>
<dbReference type="InterPro" id="IPR018060">
    <property type="entry name" value="HTH_AraC"/>
</dbReference>
<comment type="caution">
    <text evidence="5">The sequence shown here is derived from an EMBL/GenBank/DDBJ whole genome shotgun (WGS) entry which is preliminary data.</text>
</comment>
<feature type="domain" description="HTH araC/xylS-type" evidence="4">
    <location>
        <begin position="154"/>
        <end position="251"/>
    </location>
</feature>
<reference evidence="5 6" key="1">
    <citation type="submission" date="2020-08" db="EMBL/GenBank/DDBJ databases">
        <title>Genomic Encyclopedia of Type Strains, Phase III (KMG-III): the genomes of soil and plant-associated and newly described type strains.</title>
        <authorList>
            <person name="Whitman W."/>
        </authorList>
    </citation>
    <scope>NUCLEOTIDE SEQUENCE [LARGE SCALE GENOMIC DNA]</scope>
    <source>
        <strain evidence="5 6">CECT 3313</strain>
    </source>
</reference>
<sequence length="265" mass="28581">MPKPIAEQTLHTPEGLRPWIAGVRTAAYADPPEEALVRLPDAVTRVVLRVTADGHRDVLAVGPRVRASYHLGKAESTCVELGLLPGTVRPLLGVPAAELVGRVVPLHELPGPTPRRLAEELRWLDPREAVPRLEQSLPGLLSTAVDPGRAALLRAGVAALSVRTDRTPAQVREVARELAVSERQLRYLFAEGVGVSPKQYARIDRVRAVVTGAPDTPWSELAASTGYFDQAHMTSDFRSLMGVPPRSYFSGRLPAVTPCRAGGRG</sequence>
<keyword evidence="6" id="KW-1185">Reference proteome</keyword>
<organism evidence="5 6">
    <name type="scientific">Streptomyces echinatus</name>
    <dbReference type="NCBI Taxonomy" id="67293"/>
    <lineage>
        <taxon>Bacteria</taxon>
        <taxon>Bacillati</taxon>
        <taxon>Actinomycetota</taxon>
        <taxon>Actinomycetes</taxon>
        <taxon>Kitasatosporales</taxon>
        <taxon>Streptomycetaceae</taxon>
        <taxon>Streptomyces</taxon>
    </lineage>
</organism>
<dbReference type="PROSITE" id="PS00041">
    <property type="entry name" value="HTH_ARAC_FAMILY_1"/>
    <property type="match status" value="1"/>
</dbReference>
<dbReference type="PANTHER" id="PTHR46796:SF15">
    <property type="entry name" value="BLL1074 PROTEIN"/>
    <property type="match status" value="1"/>
</dbReference>
<dbReference type="PROSITE" id="PS01124">
    <property type="entry name" value="HTH_ARAC_FAMILY_2"/>
    <property type="match status" value="1"/>
</dbReference>
<dbReference type="Gene3D" id="1.10.10.60">
    <property type="entry name" value="Homeodomain-like"/>
    <property type="match status" value="1"/>
</dbReference>
<protein>
    <submittedName>
        <fullName evidence="5">AraC-like DNA-binding protein</fullName>
    </submittedName>
</protein>
<evidence type="ECO:0000256" key="3">
    <source>
        <dbReference type="ARBA" id="ARBA00023163"/>
    </source>
</evidence>
<dbReference type="AlphaFoldDB" id="A0A7W9UTL3"/>
<dbReference type="Pfam" id="PF12833">
    <property type="entry name" value="HTH_18"/>
    <property type="match status" value="1"/>
</dbReference>
<evidence type="ECO:0000313" key="6">
    <source>
        <dbReference type="Proteomes" id="UP000585836"/>
    </source>
</evidence>
<accession>A0A7W9UTL3</accession>
<gene>
    <name evidence="5" type="ORF">FHS34_006230</name>
</gene>
<evidence type="ECO:0000313" key="5">
    <source>
        <dbReference type="EMBL" id="MBB5930723.1"/>
    </source>
</evidence>
<proteinExistence type="predicted"/>
<keyword evidence="2 5" id="KW-0238">DNA-binding</keyword>
<dbReference type="SMART" id="SM00342">
    <property type="entry name" value="HTH_ARAC"/>
    <property type="match status" value="1"/>
</dbReference>
<dbReference type="PANTHER" id="PTHR46796">
    <property type="entry name" value="HTH-TYPE TRANSCRIPTIONAL ACTIVATOR RHAS-RELATED"/>
    <property type="match status" value="1"/>
</dbReference>
<dbReference type="Proteomes" id="UP000585836">
    <property type="component" value="Unassembled WGS sequence"/>
</dbReference>
<dbReference type="EMBL" id="JACHJK010000013">
    <property type="protein sequence ID" value="MBB5930723.1"/>
    <property type="molecule type" value="Genomic_DNA"/>
</dbReference>
<keyword evidence="3" id="KW-0804">Transcription</keyword>
<evidence type="ECO:0000256" key="2">
    <source>
        <dbReference type="ARBA" id="ARBA00023125"/>
    </source>
</evidence>
<dbReference type="InterPro" id="IPR050204">
    <property type="entry name" value="AraC_XylS_family_regulators"/>
</dbReference>
<dbReference type="GO" id="GO:0043565">
    <property type="term" value="F:sequence-specific DNA binding"/>
    <property type="evidence" value="ECO:0007669"/>
    <property type="project" value="InterPro"/>
</dbReference>
<evidence type="ECO:0000259" key="4">
    <source>
        <dbReference type="PROSITE" id="PS01124"/>
    </source>
</evidence>
<dbReference type="RefSeq" id="WP_184971476.1">
    <property type="nucleotide sequence ID" value="NZ_BAAAWF010000036.1"/>
</dbReference>
<name>A0A7W9UTL3_9ACTN</name>
<keyword evidence="1" id="KW-0805">Transcription regulation</keyword>
<evidence type="ECO:0000256" key="1">
    <source>
        <dbReference type="ARBA" id="ARBA00023015"/>
    </source>
</evidence>
<dbReference type="InterPro" id="IPR018062">
    <property type="entry name" value="HTH_AraC-typ_CS"/>
</dbReference>